<accession>A0A3D8GMQ2</accession>
<dbReference type="AlphaFoldDB" id="A0A3D8GMQ2"/>
<sequence>MKKYFFPLLIMIVTIFFLNTVIDPEEKKPKTEAKTIPIPELRVAQDKAEAALLYKGKKNPKKLSREQVEKAARDLRPVIAMPYEEVIVSFSKNPSVLSITEWNKGKETNVTDTNVIPTVGRPGVKLFIIRGQWLNEGQATYVAKIRIPRIYSYQELLTPRANSYTVIGFFDEKDSVKQMPMRNENLFDIREISMPLGHLIVTFPELAFEQLPTYYVFGGKDVPIRIDEYEELAKFLGEGLAYEFGGESENWKIEMKSRQTLGDGKIETAITFIGDGEKPGWAASLRLDSASLSFSESGFPLDQNGRYLSVFNGYQTLLKTDSILATVTWDGKEELIPLDFKEKME</sequence>
<keyword evidence="2" id="KW-1185">Reference proteome</keyword>
<dbReference type="Proteomes" id="UP000257144">
    <property type="component" value="Unassembled WGS sequence"/>
</dbReference>
<evidence type="ECO:0000313" key="1">
    <source>
        <dbReference type="EMBL" id="RDU35688.1"/>
    </source>
</evidence>
<proteinExistence type="predicted"/>
<gene>
    <name evidence="1" type="ORF">DRW41_16210</name>
</gene>
<name>A0A3D8GMQ2_9BACI</name>
<organism evidence="1 2">
    <name type="scientific">Neobacillus piezotolerans</name>
    <dbReference type="NCBI Taxonomy" id="2259171"/>
    <lineage>
        <taxon>Bacteria</taxon>
        <taxon>Bacillati</taxon>
        <taxon>Bacillota</taxon>
        <taxon>Bacilli</taxon>
        <taxon>Bacillales</taxon>
        <taxon>Bacillaceae</taxon>
        <taxon>Neobacillus</taxon>
    </lineage>
</organism>
<dbReference type="RefSeq" id="WP_115453066.1">
    <property type="nucleotide sequence ID" value="NZ_QNQT01000008.1"/>
</dbReference>
<reference evidence="1 2" key="1">
    <citation type="submission" date="2018-07" db="EMBL/GenBank/DDBJ databases">
        <title>Bacillus sp. YLB-04 draft genome sequence.</title>
        <authorList>
            <person name="Yu L."/>
            <person name="Tang X."/>
        </authorList>
    </citation>
    <scope>NUCLEOTIDE SEQUENCE [LARGE SCALE GENOMIC DNA]</scope>
    <source>
        <strain evidence="1 2">YLB-04</strain>
    </source>
</reference>
<comment type="caution">
    <text evidence="1">The sequence shown here is derived from an EMBL/GenBank/DDBJ whole genome shotgun (WGS) entry which is preliminary data.</text>
</comment>
<dbReference type="OrthoDB" id="2826497at2"/>
<protein>
    <submittedName>
        <fullName evidence="1">Uncharacterized protein</fullName>
    </submittedName>
</protein>
<dbReference type="EMBL" id="QNQT01000008">
    <property type="protein sequence ID" value="RDU35688.1"/>
    <property type="molecule type" value="Genomic_DNA"/>
</dbReference>
<evidence type="ECO:0000313" key="2">
    <source>
        <dbReference type="Proteomes" id="UP000257144"/>
    </source>
</evidence>